<evidence type="ECO:0000313" key="4">
    <source>
        <dbReference type="Proteomes" id="UP000001861"/>
    </source>
</evidence>
<evidence type="ECO:0000313" key="3">
    <source>
        <dbReference type="EMBL" id="EAU80910.2"/>
    </source>
</evidence>
<evidence type="ECO:0000256" key="2">
    <source>
        <dbReference type="SAM" id="SignalP"/>
    </source>
</evidence>
<sequence>MRLRQFCGVLRLAFSMLSGRDSCANAPIGQVNRKNNPRSSSRRCRYSRDSSATSSETHYQCLLYQPNPSCLRASPAPSLSLSLEASPLGVRNLALRTLRSQQDIPQFSEATILGRLVAWSSYLSVLRTLAYDFSGFPGLWDAASSPPSAPLLGENAGLRLGVSFSLPCRWPSRNSRQIQLHGLRLVVLFGGTSQASGTILPIYSNSGTNDGSGDWQLDLYRWGNWRSYKENFC</sequence>
<keyword evidence="2" id="KW-0732">Signal</keyword>
<feature type="region of interest" description="Disordered" evidence="1">
    <location>
        <begin position="28"/>
        <end position="51"/>
    </location>
</feature>
<dbReference type="InParanoid" id="A8PEW1"/>
<keyword evidence="4" id="KW-1185">Reference proteome</keyword>
<protein>
    <submittedName>
        <fullName evidence="3">Uncharacterized protein</fullName>
    </submittedName>
</protein>
<name>A8PEW1_COPC7</name>
<dbReference type="GeneID" id="6017512"/>
<dbReference type="KEGG" id="cci:CC1G_03086"/>
<accession>A8PEW1</accession>
<gene>
    <name evidence="3" type="ORF">CC1G_03086</name>
</gene>
<feature type="signal peptide" evidence="2">
    <location>
        <begin position="1"/>
        <end position="19"/>
    </location>
</feature>
<proteinExistence type="predicted"/>
<dbReference type="VEuPathDB" id="FungiDB:CC1G_03086"/>
<dbReference type="HOGENOM" id="CLU_1189863_0_0_1"/>
<evidence type="ECO:0000256" key="1">
    <source>
        <dbReference type="SAM" id="MobiDB-lite"/>
    </source>
</evidence>
<comment type="caution">
    <text evidence="3">The sequence shown here is derived from an EMBL/GenBank/DDBJ whole genome shotgun (WGS) entry which is preliminary data.</text>
</comment>
<dbReference type="RefSeq" id="XP_001840857.2">
    <property type="nucleotide sequence ID" value="XM_001840805.2"/>
</dbReference>
<feature type="chain" id="PRO_5002726892" evidence="2">
    <location>
        <begin position="20"/>
        <end position="233"/>
    </location>
</feature>
<dbReference type="Proteomes" id="UP000001861">
    <property type="component" value="Unassembled WGS sequence"/>
</dbReference>
<dbReference type="EMBL" id="AACS02000008">
    <property type="protein sequence ID" value="EAU80910.2"/>
    <property type="molecule type" value="Genomic_DNA"/>
</dbReference>
<organism evidence="3 4">
    <name type="scientific">Coprinopsis cinerea (strain Okayama-7 / 130 / ATCC MYA-4618 / FGSC 9003)</name>
    <name type="common">Inky cap fungus</name>
    <name type="synonym">Hormographiella aspergillata</name>
    <dbReference type="NCBI Taxonomy" id="240176"/>
    <lineage>
        <taxon>Eukaryota</taxon>
        <taxon>Fungi</taxon>
        <taxon>Dikarya</taxon>
        <taxon>Basidiomycota</taxon>
        <taxon>Agaricomycotina</taxon>
        <taxon>Agaricomycetes</taxon>
        <taxon>Agaricomycetidae</taxon>
        <taxon>Agaricales</taxon>
        <taxon>Agaricineae</taxon>
        <taxon>Psathyrellaceae</taxon>
        <taxon>Coprinopsis</taxon>
    </lineage>
</organism>
<reference evidence="3 4" key="1">
    <citation type="journal article" date="2010" name="Proc. Natl. Acad. Sci. U.S.A.">
        <title>Insights into evolution of multicellular fungi from the assembled chromosomes of the mushroom Coprinopsis cinerea (Coprinus cinereus).</title>
        <authorList>
            <person name="Stajich J.E."/>
            <person name="Wilke S.K."/>
            <person name="Ahren D."/>
            <person name="Au C.H."/>
            <person name="Birren B.W."/>
            <person name="Borodovsky M."/>
            <person name="Burns C."/>
            <person name="Canback B."/>
            <person name="Casselton L.A."/>
            <person name="Cheng C.K."/>
            <person name="Deng J."/>
            <person name="Dietrich F.S."/>
            <person name="Fargo D.C."/>
            <person name="Farman M.L."/>
            <person name="Gathman A.C."/>
            <person name="Goldberg J."/>
            <person name="Guigo R."/>
            <person name="Hoegger P.J."/>
            <person name="Hooker J.B."/>
            <person name="Huggins A."/>
            <person name="James T.Y."/>
            <person name="Kamada T."/>
            <person name="Kilaru S."/>
            <person name="Kodira C."/>
            <person name="Kues U."/>
            <person name="Kupfer D."/>
            <person name="Kwan H.S."/>
            <person name="Lomsadze A."/>
            <person name="Li W."/>
            <person name="Lilly W.W."/>
            <person name="Ma L.J."/>
            <person name="Mackey A.J."/>
            <person name="Manning G."/>
            <person name="Martin F."/>
            <person name="Muraguchi H."/>
            <person name="Natvig D.O."/>
            <person name="Palmerini H."/>
            <person name="Ramesh M.A."/>
            <person name="Rehmeyer C.J."/>
            <person name="Roe B.A."/>
            <person name="Shenoy N."/>
            <person name="Stanke M."/>
            <person name="Ter-Hovhannisyan V."/>
            <person name="Tunlid A."/>
            <person name="Velagapudi R."/>
            <person name="Vision T.J."/>
            <person name="Zeng Q."/>
            <person name="Zolan M.E."/>
            <person name="Pukkila P.J."/>
        </authorList>
    </citation>
    <scope>NUCLEOTIDE SEQUENCE [LARGE SCALE GENOMIC DNA]</scope>
    <source>
        <strain evidence="4">Okayama-7 / 130 / ATCC MYA-4618 / FGSC 9003</strain>
    </source>
</reference>
<dbReference type="AlphaFoldDB" id="A8PEW1"/>